<evidence type="ECO:0000259" key="4">
    <source>
        <dbReference type="PROSITE" id="PS50855"/>
    </source>
</evidence>
<dbReference type="Proteomes" id="UP000179920">
    <property type="component" value="Mitochondrion MITO"/>
</dbReference>
<feature type="non-terminal residue" evidence="5">
    <location>
        <position position="1"/>
    </location>
</feature>
<comment type="catalytic activity">
    <reaction evidence="1">
        <text>4 Fe(II)-[cytochrome c] + O2 + 8 H(+)(in) = 4 Fe(III)-[cytochrome c] + 2 H2O + 4 H(+)(out)</text>
        <dbReference type="Rhea" id="RHEA:11436"/>
        <dbReference type="Rhea" id="RHEA-COMP:10350"/>
        <dbReference type="Rhea" id="RHEA-COMP:14399"/>
        <dbReference type="ChEBI" id="CHEBI:15377"/>
        <dbReference type="ChEBI" id="CHEBI:15378"/>
        <dbReference type="ChEBI" id="CHEBI:15379"/>
        <dbReference type="ChEBI" id="CHEBI:29033"/>
        <dbReference type="ChEBI" id="CHEBI:29034"/>
        <dbReference type="EC" id="7.1.1.9"/>
    </reaction>
</comment>
<reference evidence="6" key="1">
    <citation type="submission" date="2016-04" db="EMBL/GenBank/DDBJ databases">
        <authorList>
            <person name="Guldener U."/>
            <person name="Guldener U."/>
        </authorList>
    </citation>
    <scope>NUCLEOTIDE SEQUENCE [LARGE SCALE GENOMIC DNA]</scope>
    <source>
        <strain evidence="6">UB2112</strain>
    </source>
</reference>
<dbReference type="SUPFAM" id="SSF81442">
    <property type="entry name" value="Cytochrome c oxidase subunit I-like"/>
    <property type="match status" value="1"/>
</dbReference>
<dbReference type="InterPro" id="IPR036927">
    <property type="entry name" value="Cyt_c_oxase-like_su1_sf"/>
</dbReference>
<feature type="transmembrane region" description="Helical" evidence="3">
    <location>
        <begin position="102"/>
        <end position="128"/>
    </location>
</feature>
<dbReference type="SMART" id="SM00465">
    <property type="entry name" value="GIYc"/>
    <property type="match status" value="1"/>
</dbReference>
<keyword evidence="3" id="KW-1133">Transmembrane helix</keyword>
<dbReference type="Gene3D" id="1.20.210.10">
    <property type="entry name" value="Cytochrome c oxidase-like, subunit I domain"/>
    <property type="match status" value="1"/>
</dbReference>
<feature type="compositionally biased region" description="Low complexity" evidence="2">
    <location>
        <begin position="188"/>
        <end position="198"/>
    </location>
</feature>
<comment type="pathway">
    <text evidence="1">Energy metabolism; oxidative phosphorylation.</text>
</comment>
<dbReference type="InterPro" id="IPR023616">
    <property type="entry name" value="Cyt_c_oxase-like_su1_dom"/>
</dbReference>
<sequence>VVRWLYSTNAKDIGTLYLIFAVFAAMIGTAFSVLIRMELAAPGVQYLNGDHQLYNIITAHAFVMIFFMVMPAMVGGFGNYLVPVMIGAPDMAFPRLNNISFWLLPPSLILLLASAFVEQGAGTGWTVYPPLSGLQSHSGGSVDLAIFSLHLSGISSMLGAMNFGIGIVLYAINKPSNLNDNIRTNEFNKQNTSTSNKSDSNKDPKKKWKFSDTILHAFEVAKTFILSGEKPTSAIINQLLGTNITDKDLSSLLNGPKHLFKDLTEHKKVLATLWNLVKQNSTFSGIYIWTHVPSGSKYVGSANHLPTRLSYYFKKIVPSRIVGKFLPLLKSSPINDFTLEVIFTPSFDYRSEMVLEQYFLLLPAPQGPFDLNTIRVSNNPSGSTAKPLFMYNRDGSICYYKSIKQIDFVRTLGIHKVTFMKHLEQGTYYLNKYLFSIEELPNAEQSDITIEQVATMLDIDRVTTNKNKTLVPFSVAVTLININTKEEHKFPSIGNAVKFLKNISYPADQRTLVKRINTNIPYHGFTCHKY</sequence>
<accession>A0A1K0GZN3</accession>
<dbReference type="GO" id="GO:0015990">
    <property type="term" value="P:electron transport coupled proton transport"/>
    <property type="evidence" value="ECO:0007669"/>
    <property type="project" value="TreeGrafter"/>
</dbReference>
<feature type="transmembrane region" description="Helical" evidence="3">
    <location>
        <begin position="149"/>
        <end position="172"/>
    </location>
</feature>
<keyword evidence="1" id="KW-0349">Heme</keyword>
<comment type="function">
    <text evidence="1">Component of the cytochrome c oxidase, the last enzyme in the mitochondrial electron transport chain which drives oxidative phosphorylation. The respiratory chain contains 3 multisubunit complexes succinate dehydrogenase (complex II, CII), ubiquinol-cytochrome c oxidoreductase (cytochrome b-c1 complex, complex III, CIII) and cytochrome c oxidase (complex IV, CIV), that cooperate to transfer electrons derived from NADH and succinate to molecular oxygen, creating an electrochemical gradient over the inner membrane that drives transmembrane transport and the ATP synthase. Cytochrome c oxidase is the component of the respiratory chain that catalyzes the reduction of oxygen to water. Electrons originating from reduced cytochrome c in the intermembrane space (IMS) are transferred via the dinuclear copper A center (CU(A)) of subunit 2 and heme A of subunit 1 to the active site in subunit 1, a binuclear center (BNC) formed by heme A3 and copper B (CU(B)). The BNC reduces molecular oxygen to 2 water molecules using 4 electrons from cytochrome c in the IMS and 4 protons from the mitochondrial matrix.</text>
</comment>
<evidence type="ECO:0000313" key="5">
    <source>
        <dbReference type="EMBL" id="SAM86527.1"/>
    </source>
</evidence>
<keyword evidence="1 3" id="KW-0472">Membrane</keyword>
<dbReference type="InterPro" id="IPR000305">
    <property type="entry name" value="GIY-YIG_endonuc"/>
</dbReference>
<geneLocation type="mitochondrion" evidence="5"/>
<keyword evidence="1" id="KW-0999">Mitochondrion inner membrane</keyword>
<keyword evidence="1" id="KW-0408">Iron</keyword>
<dbReference type="GO" id="GO:0004519">
    <property type="term" value="F:endonuclease activity"/>
    <property type="evidence" value="ECO:0007669"/>
    <property type="project" value="UniProtKB-KW"/>
</dbReference>
<evidence type="ECO:0000313" key="6">
    <source>
        <dbReference type="Proteomes" id="UP000179920"/>
    </source>
</evidence>
<dbReference type="InterPro" id="IPR003647">
    <property type="entry name" value="Intron_nuc_1_rpt"/>
</dbReference>
<dbReference type="PROSITE" id="PS50855">
    <property type="entry name" value="COX1"/>
    <property type="match status" value="1"/>
</dbReference>
<feature type="transmembrane region" description="Helical" evidence="3">
    <location>
        <begin position="15"/>
        <end position="35"/>
    </location>
</feature>
<keyword evidence="1" id="KW-0496">Mitochondrion</keyword>
<dbReference type="GO" id="GO:0006123">
    <property type="term" value="P:mitochondrial electron transport, cytochrome c to oxygen"/>
    <property type="evidence" value="ECO:0007669"/>
    <property type="project" value="TreeGrafter"/>
</dbReference>
<dbReference type="Pfam" id="PF00115">
    <property type="entry name" value="COX1"/>
    <property type="match status" value="1"/>
</dbReference>
<dbReference type="SUPFAM" id="SSF82771">
    <property type="entry name" value="GIY-YIG endonuclease"/>
    <property type="match status" value="1"/>
</dbReference>
<evidence type="ECO:0000256" key="1">
    <source>
        <dbReference type="RuleBase" id="RU000369"/>
    </source>
</evidence>
<dbReference type="SMART" id="SM00497">
    <property type="entry name" value="IENR1"/>
    <property type="match status" value="2"/>
</dbReference>
<keyword evidence="1" id="KW-0249">Electron transport</keyword>
<feature type="domain" description="Cytochrome oxidase subunit I profile" evidence="4">
    <location>
        <begin position="1"/>
        <end position="163"/>
    </location>
</feature>
<dbReference type="AlphaFoldDB" id="A0A1K0GZN3"/>
<organism evidence="5 6">
    <name type="scientific">Ustilago bromivora</name>
    <dbReference type="NCBI Taxonomy" id="307758"/>
    <lineage>
        <taxon>Eukaryota</taxon>
        <taxon>Fungi</taxon>
        <taxon>Dikarya</taxon>
        <taxon>Basidiomycota</taxon>
        <taxon>Ustilaginomycotina</taxon>
        <taxon>Ustilaginomycetes</taxon>
        <taxon>Ustilaginales</taxon>
        <taxon>Ustilaginaceae</taxon>
        <taxon>Ustilago</taxon>
    </lineage>
</organism>
<keyword evidence="5" id="KW-0255">Endonuclease</keyword>
<keyword evidence="1" id="KW-0813">Transport</keyword>
<comment type="subcellular location">
    <subcellularLocation>
        <location evidence="1">Mitochondrion inner membrane</location>
        <topology evidence="1">Multi-pass membrane protein</topology>
    </subcellularLocation>
</comment>
<keyword evidence="1" id="KW-0186">Copper</keyword>
<dbReference type="GO" id="GO:0005743">
    <property type="term" value="C:mitochondrial inner membrane"/>
    <property type="evidence" value="ECO:0007669"/>
    <property type="project" value="UniProtKB-SubCell"/>
</dbReference>
<keyword evidence="5" id="KW-0540">Nuclease</keyword>
<dbReference type="InterPro" id="IPR000883">
    <property type="entry name" value="Cyt_C_Oxase_1"/>
</dbReference>
<proteinExistence type="inferred from homology"/>
<comment type="similarity">
    <text evidence="1">Belongs to the heme-copper respiratory oxidase family.</text>
</comment>
<dbReference type="GO" id="GO:0004129">
    <property type="term" value="F:cytochrome-c oxidase activity"/>
    <property type="evidence" value="ECO:0007669"/>
    <property type="project" value="UniProtKB-EC"/>
</dbReference>
<dbReference type="GO" id="GO:0020037">
    <property type="term" value="F:heme binding"/>
    <property type="evidence" value="ECO:0007669"/>
    <property type="project" value="InterPro"/>
</dbReference>
<name>A0A1K0GZN3_9BASI</name>
<keyword evidence="1" id="KW-0479">Metal-binding</keyword>
<dbReference type="GO" id="GO:0046872">
    <property type="term" value="F:metal ion binding"/>
    <property type="evidence" value="ECO:0007669"/>
    <property type="project" value="UniProtKB-KW"/>
</dbReference>
<dbReference type="Pfam" id="PF01541">
    <property type="entry name" value="GIY-YIG"/>
    <property type="match status" value="1"/>
</dbReference>
<protein>
    <recommendedName>
        <fullName evidence="1">Cytochrome c oxidase subunit 1</fullName>
        <ecNumber evidence="1">7.1.1.9</ecNumber>
    </recommendedName>
</protein>
<keyword evidence="5" id="KW-0378">Hydrolase</keyword>
<evidence type="ECO:0000256" key="3">
    <source>
        <dbReference type="SAM" id="Phobius"/>
    </source>
</evidence>
<keyword evidence="1" id="KW-0679">Respiratory chain</keyword>
<feature type="transmembrane region" description="Helical" evidence="3">
    <location>
        <begin position="56"/>
        <end position="82"/>
    </location>
</feature>
<dbReference type="EMBL" id="LT558140">
    <property type="protein sequence ID" value="SAM86527.1"/>
    <property type="molecule type" value="Genomic_DNA"/>
</dbReference>
<keyword evidence="1 3" id="KW-0812">Transmembrane</keyword>
<evidence type="ECO:0000256" key="2">
    <source>
        <dbReference type="SAM" id="MobiDB-lite"/>
    </source>
</evidence>
<dbReference type="PANTHER" id="PTHR10422:SF18">
    <property type="entry name" value="CYTOCHROME C OXIDASE SUBUNIT 1"/>
    <property type="match status" value="1"/>
</dbReference>
<feature type="region of interest" description="Disordered" evidence="2">
    <location>
        <begin position="183"/>
        <end position="206"/>
    </location>
</feature>
<dbReference type="InterPro" id="IPR035901">
    <property type="entry name" value="GIY-YIG_endonuc_sf"/>
</dbReference>
<dbReference type="PANTHER" id="PTHR10422">
    <property type="entry name" value="CYTOCHROME C OXIDASE SUBUNIT 1"/>
    <property type="match status" value="1"/>
</dbReference>
<dbReference type="EC" id="7.1.1.9" evidence="1"/>
<dbReference type="PRINTS" id="PR01165">
    <property type="entry name" value="CYCOXIDASEI"/>
</dbReference>
<gene>
    <name evidence="5" type="ORF">UBRO_21202</name>
</gene>
<dbReference type="UniPathway" id="UPA00705"/>